<reference evidence="1" key="1">
    <citation type="submission" date="2019-02" db="EMBL/GenBank/DDBJ databases">
        <authorList>
            <person name="Gruber-Vodicka R. H."/>
            <person name="Seah K. B. B."/>
        </authorList>
    </citation>
    <scope>NUCLEOTIDE SEQUENCE</scope>
    <source>
        <strain evidence="3">BECK_S127</strain>
        <strain evidence="2">BECK_S1320</strain>
        <strain evidence="1">BECK_S1321</strain>
    </source>
</reference>
<dbReference type="EMBL" id="CAADFU010000030">
    <property type="protein sequence ID" value="VFK43849.1"/>
    <property type="molecule type" value="Genomic_DNA"/>
</dbReference>
<dbReference type="EMBL" id="CAADHB010000017">
    <property type="protein sequence ID" value="VFK78528.1"/>
    <property type="molecule type" value="Genomic_DNA"/>
</dbReference>
<dbReference type="EMBL" id="CAADFR010000031">
    <property type="protein sequence ID" value="VFK39013.1"/>
    <property type="molecule type" value="Genomic_DNA"/>
</dbReference>
<sequence>MSYSTKRKWMNQIDQFTSEQQKALLALSHDKYAWRTKDRLLNVTGLSQESLEKTLSELISEDLVRPSFSKKKDIIFGLAERVN</sequence>
<name>A0A450YC31_9GAMM</name>
<accession>A0A450YC31</accession>
<evidence type="ECO:0000313" key="2">
    <source>
        <dbReference type="EMBL" id="VFK43849.1"/>
    </source>
</evidence>
<evidence type="ECO:0000313" key="3">
    <source>
        <dbReference type="EMBL" id="VFK78528.1"/>
    </source>
</evidence>
<dbReference type="AlphaFoldDB" id="A0A450YC31"/>
<evidence type="ECO:0000313" key="1">
    <source>
        <dbReference type="EMBL" id="VFK39013.1"/>
    </source>
</evidence>
<protein>
    <submittedName>
        <fullName evidence="1">Uncharacterized protein</fullName>
    </submittedName>
</protein>
<organism evidence="1">
    <name type="scientific">Candidatus Kentrum sp. SD</name>
    <dbReference type="NCBI Taxonomy" id="2126332"/>
    <lineage>
        <taxon>Bacteria</taxon>
        <taxon>Pseudomonadati</taxon>
        <taxon>Pseudomonadota</taxon>
        <taxon>Gammaproteobacteria</taxon>
        <taxon>Candidatus Kentrum</taxon>
    </lineage>
</organism>
<gene>
    <name evidence="3" type="ORF">BECKSD772D_GA0070982_101710</name>
    <name evidence="2" type="ORF">BECKSD772E_GA0070983_103019</name>
    <name evidence="1" type="ORF">BECKSD772F_GA0070984_103119</name>
</gene>
<proteinExistence type="predicted"/>